<keyword evidence="2" id="KW-0547">Nucleotide-binding</keyword>
<proteinExistence type="predicted"/>
<dbReference type="SMART" id="SM00382">
    <property type="entry name" value="AAA"/>
    <property type="match status" value="1"/>
</dbReference>
<organism evidence="5 6">
    <name type="scientific">Effusibacillus dendaii</name>
    <dbReference type="NCBI Taxonomy" id="2743772"/>
    <lineage>
        <taxon>Bacteria</taxon>
        <taxon>Bacillati</taxon>
        <taxon>Bacillota</taxon>
        <taxon>Bacilli</taxon>
        <taxon>Bacillales</taxon>
        <taxon>Alicyclobacillaceae</taxon>
        <taxon>Effusibacillus</taxon>
    </lineage>
</organism>
<evidence type="ECO:0000313" key="5">
    <source>
        <dbReference type="EMBL" id="BCJ85059.1"/>
    </source>
</evidence>
<protein>
    <submittedName>
        <fullName evidence="5">Macrolide ABC transporter ATP-binding protein</fullName>
    </submittedName>
</protein>
<keyword evidence="3 5" id="KW-0067">ATP-binding</keyword>
<reference evidence="5 6" key="1">
    <citation type="submission" date="2020-08" db="EMBL/GenBank/DDBJ databases">
        <title>Complete Genome Sequence of Effusibacillus dendaii Strain skT53, Isolated from Farmland soil.</title>
        <authorList>
            <person name="Konishi T."/>
            <person name="Kawasaki H."/>
        </authorList>
    </citation>
    <scope>NUCLEOTIDE SEQUENCE [LARGE SCALE GENOMIC DNA]</scope>
    <source>
        <strain evidence="6">skT53</strain>
    </source>
</reference>
<dbReference type="PANTHER" id="PTHR24220:SF86">
    <property type="entry name" value="ABC TRANSPORTER ABCH.1"/>
    <property type="match status" value="1"/>
</dbReference>
<keyword evidence="6" id="KW-1185">Reference proteome</keyword>
<dbReference type="Pfam" id="PF00005">
    <property type="entry name" value="ABC_tran"/>
    <property type="match status" value="1"/>
</dbReference>
<dbReference type="InterPro" id="IPR027417">
    <property type="entry name" value="P-loop_NTPase"/>
</dbReference>
<dbReference type="GO" id="GO:0005524">
    <property type="term" value="F:ATP binding"/>
    <property type="evidence" value="ECO:0007669"/>
    <property type="project" value="UniProtKB-KW"/>
</dbReference>
<name>A0A7I8D7S7_9BACL</name>
<dbReference type="SUPFAM" id="SSF52540">
    <property type="entry name" value="P-loop containing nucleoside triphosphate hydrolases"/>
    <property type="match status" value="1"/>
</dbReference>
<dbReference type="InterPro" id="IPR003593">
    <property type="entry name" value="AAA+_ATPase"/>
</dbReference>
<evidence type="ECO:0000313" key="6">
    <source>
        <dbReference type="Proteomes" id="UP000593802"/>
    </source>
</evidence>
<dbReference type="Proteomes" id="UP000593802">
    <property type="component" value="Chromosome"/>
</dbReference>
<dbReference type="InterPro" id="IPR017871">
    <property type="entry name" value="ABC_transporter-like_CS"/>
</dbReference>
<evidence type="ECO:0000256" key="2">
    <source>
        <dbReference type="ARBA" id="ARBA00022741"/>
    </source>
</evidence>
<evidence type="ECO:0000256" key="3">
    <source>
        <dbReference type="ARBA" id="ARBA00022840"/>
    </source>
</evidence>
<evidence type="ECO:0000259" key="4">
    <source>
        <dbReference type="PROSITE" id="PS50893"/>
    </source>
</evidence>
<dbReference type="RefSeq" id="WP_200759228.1">
    <property type="nucleotide sequence ID" value="NZ_AP023366.1"/>
</dbReference>
<dbReference type="GO" id="GO:0022857">
    <property type="term" value="F:transmembrane transporter activity"/>
    <property type="evidence" value="ECO:0007669"/>
    <property type="project" value="TreeGrafter"/>
</dbReference>
<dbReference type="PROSITE" id="PS00211">
    <property type="entry name" value="ABC_TRANSPORTER_1"/>
    <property type="match status" value="1"/>
</dbReference>
<gene>
    <name evidence="5" type="ORF">skT53_00440</name>
</gene>
<dbReference type="EMBL" id="AP023366">
    <property type="protein sequence ID" value="BCJ85059.1"/>
    <property type="molecule type" value="Genomic_DNA"/>
</dbReference>
<dbReference type="InterPro" id="IPR015854">
    <property type="entry name" value="ABC_transpr_LolD-like"/>
</dbReference>
<feature type="domain" description="ABC transporter" evidence="4">
    <location>
        <begin position="2"/>
        <end position="235"/>
    </location>
</feature>
<dbReference type="KEGG" id="eff:skT53_00440"/>
<evidence type="ECO:0000256" key="1">
    <source>
        <dbReference type="ARBA" id="ARBA00022448"/>
    </source>
</evidence>
<dbReference type="GO" id="GO:0016887">
    <property type="term" value="F:ATP hydrolysis activity"/>
    <property type="evidence" value="ECO:0007669"/>
    <property type="project" value="InterPro"/>
</dbReference>
<dbReference type="FunFam" id="3.40.50.300:FF:000032">
    <property type="entry name" value="Export ABC transporter ATP-binding protein"/>
    <property type="match status" value="1"/>
</dbReference>
<dbReference type="GO" id="GO:0098796">
    <property type="term" value="C:membrane protein complex"/>
    <property type="evidence" value="ECO:0007669"/>
    <property type="project" value="UniProtKB-ARBA"/>
</dbReference>
<dbReference type="Gene3D" id="3.40.50.300">
    <property type="entry name" value="P-loop containing nucleotide triphosphate hydrolases"/>
    <property type="match status" value="1"/>
</dbReference>
<dbReference type="PROSITE" id="PS50893">
    <property type="entry name" value="ABC_TRANSPORTER_2"/>
    <property type="match status" value="1"/>
</dbReference>
<dbReference type="GO" id="GO:0005886">
    <property type="term" value="C:plasma membrane"/>
    <property type="evidence" value="ECO:0007669"/>
    <property type="project" value="TreeGrafter"/>
</dbReference>
<dbReference type="CDD" id="cd03255">
    <property type="entry name" value="ABC_MJ0796_LolCDE_FtsE"/>
    <property type="match status" value="1"/>
</dbReference>
<dbReference type="PANTHER" id="PTHR24220">
    <property type="entry name" value="IMPORT ATP-BINDING PROTEIN"/>
    <property type="match status" value="1"/>
</dbReference>
<keyword evidence="1" id="KW-0813">Transport</keyword>
<dbReference type="InterPro" id="IPR017911">
    <property type="entry name" value="MacB-like_ATP-bd"/>
</dbReference>
<accession>A0A7I8D7S7</accession>
<dbReference type="InterPro" id="IPR003439">
    <property type="entry name" value="ABC_transporter-like_ATP-bd"/>
</dbReference>
<sequence>MIQLQQVSKTFKTGQGKVAALENINLAIKQGEFVVMTGPSGSGKSTLLSLIGLLVAPSEGTLRIGPHETSRLNERDKTELRNQKIGFVFQFPGLVNTLTARENVLLPKLFNGKLTAEDGRRADELLAEVGLSDKSDRRPHELSGGEQRRVTLARALINDPDLILADEPTGALDKGNSYRIMELFLRFHRAGKTIFMVTHDPELIAYGNRRLELQNGRIRYDNRAESTNGTIAPTI</sequence>
<dbReference type="AlphaFoldDB" id="A0A7I8D7S7"/>